<protein>
    <submittedName>
        <fullName evidence="2">Uncharacterized protein</fullName>
    </submittedName>
</protein>
<organism evidence="2 3">
    <name type="scientific">Haloferula rosea</name>
    <dbReference type="NCBI Taxonomy" id="490093"/>
    <lineage>
        <taxon>Bacteria</taxon>
        <taxon>Pseudomonadati</taxon>
        <taxon>Verrucomicrobiota</taxon>
        <taxon>Verrucomicrobiia</taxon>
        <taxon>Verrucomicrobiales</taxon>
        <taxon>Verrucomicrobiaceae</taxon>
        <taxon>Haloferula</taxon>
    </lineage>
</organism>
<feature type="region of interest" description="Disordered" evidence="1">
    <location>
        <begin position="1136"/>
        <end position="1155"/>
    </location>
</feature>
<accession>A0A934R557</accession>
<name>A0A934R557_9BACT</name>
<sequence>MMTLLTLLGVALLSLSAVELRGSSHGDHQAMARTNARLALMSAVGQLQRELGPDQRVTAQADLLDPNSDRHWTGVWSSVDESGASIWQRDPELGGWTDARSNGSWSRESAVRKWLVSGDASPGSGAERVELLGDGSVETGEEVTAPLVEIEGTGRLAWWTGDLSVRANLSVADRHADADAEEPGRATYRRMLAQQAEETLIGDGIEFGSGERERLVSTNTVGLVGGDEWTKRHFHDFTVNSKGVLADVRDGGLKGDLSAFFESDGSVPSLDGMVGLADQDSLLLDVENSRHQSTAPRMGLLRDWVRSAVPYSGNNVASVVPETDTSGGGLSEKLALCNESPTRLRSAIKSSLQPVLVEASNYLQISTYQLTPLPRPSYQLRHHLYPRVVLWNPYNVELRFDSAIVMLQTNGRQEMWTDSEQYDEEGNVDRIRRSQWLSFEGGRSTNFVPDFRKGQFRVNQTEGYNDPYMGSYYFTIPETTFGPGECLVFSPRRSAEYDGLSAYRPGPYNLAANMLSCEVAPDPSRSFYVSGSDIDKDGAPFRPIRFWYAPTPAWSFDGRGVVNQGDDTRVVMKHLGDVSTVTFEVFDSLPQLAYISASLQYGAGREPRVSWNDQRPMDVELLDPVNPRPTLDPDVRTREGIRLRWFDEHLSNIVNSGALAADSHFFEEALFATWNPRATYAVRSPWENLGGSMPTGGRTGSGGGPWFFGAYTRDLYDELVSFNEQVPVFREGRYHGNPFGPPQEGQTRHTVFELPRSETGVISLGQLQHAKLSDLVWHPSFAIGNSLVDPRLGLEGMTGTIPRSDSEDEHKLGGFHRNAIGWSSDAQRSSDREAWAEQARALLQDIPDDDHLVYDLSYEANQGLWDRFFVSSGDAGAKAAFIEDPDGKPLPNGRMVLAGSTRSELTSERIADFHQAAYHLLVDGAFNVNSTRVEAWKAMLAATRDTELGTSFSRMLEPVEGSHGEDDPGNSDSGWAGSRVLQDDEIERLAVAIVDEVRKRGPFLSLADFVNRRLADDETGRTGALQAAIDRAGPRGDSLNQEFLDDYPLNNEDPIRDYTHPDNIQDSTRLEQTLKPSSKAWGAAGFLTQGDLLQPLAPVLTARSDTFVIRAYGDVVDSSGDILARAWCEAEVQRTPVPIDPDRSGLNPRRSSGSPEFGRRFEIVSFRWLKPEEV</sequence>
<feature type="region of interest" description="Disordered" evidence="1">
    <location>
        <begin position="958"/>
        <end position="977"/>
    </location>
</feature>
<dbReference type="EMBL" id="JAENII010000001">
    <property type="protein sequence ID" value="MBK1825494.1"/>
    <property type="molecule type" value="Genomic_DNA"/>
</dbReference>
<dbReference type="AlphaFoldDB" id="A0A934R557"/>
<comment type="caution">
    <text evidence="2">The sequence shown here is derived from an EMBL/GenBank/DDBJ whole genome shotgun (WGS) entry which is preliminary data.</text>
</comment>
<keyword evidence="3" id="KW-1185">Reference proteome</keyword>
<dbReference type="RefSeq" id="WP_200275167.1">
    <property type="nucleotide sequence ID" value="NZ_JAENII010000001.1"/>
</dbReference>
<proteinExistence type="predicted"/>
<gene>
    <name evidence="2" type="ORF">JIN81_00560</name>
</gene>
<evidence type="ECO:0000313" key="3">
    <source>
        <dbReference type="Proteomes" id="UP000658278"/>
    </source>
</evidence>
<evidence type="ECO:0000313" key="2">
    <source>
        <dbReference type="EMBL" id="MBK1825494.1"/>
    </source>
</evidence>
<evidence type="ECO:0000256" key="1">
    <source>
        <dbReference type="SAM" id="MobiDB-lite"/>
    </source>
</evidence>
<reference evidence="2" key="1">
    <citation type="submission" date="2021-01" db="EMBL/GenBank/DDBJ databases">
        <title>Modified the classification status of verrucomicrobia.</title>
        <authorList>
            <person name="Feng X."/>
        </authorList>
    </citation>
    <scope>NUCLEOTIDE SEQUENCE</scope>
    <source>
        <strain evidence="2">KCTC 22201</strain>
    </source>
</reference>
<dbReference type="Proteomes" id="UP000658278">
    <property type="component" value="Unassembled WGS sequence"/>
</dbReference>